<evidence type="ECO:0000256" key="4">
    <source>
        <dbReference type="ARBA" id="ARBA00022723"/>
    </source>
</evidence>
<feature type="compositionally biased region" description="Acidic residues" evidence="10">
    <location>
        <begin position="340"/>
        <end position="387"/>
    </location>
</feature>
<evidence type="ECO:0000256" key="3">
    <source>
        <dbReference type="ARBA" id="ARBA00013081"/>
    </source>
</evidence>
<dbReference type="InterPro" id="IPR015655">
    <property type="entry name" value="PP2C"/>
</dbReference>
<feature type="compositionally biased region" description="Polar residues" evidence="10">
    <location>
        <begin position="202"/>
        <end position="226"/>
    </location>
</feature>
<dbReference type="InterPro" id="IPR036457">
    <property type="entry name" value="PPM-type-like_dom_sf"/>
</dbReference>
<dbReference type="SUPFAM" id="SSF81606">
    <property type="entry name" value="PP2C-like"/>
    <property type="match status" value="2"/>
</dbReference>
<dbReference type="SMART" id="SM00332">
    <property type="entry name" value="PP2Cc"/>
    <property type="match status" value="1"/>
</dbReference>
<feature type="region of interest" description="Disordered" evidence="10">
    <location>
        <begin position="189"/>
        <end position="308"/>
    </location>
</feature>
<dbReference type="PANTHER" id="PTHR13832">
    <property type="entry name" value="PROTEIN PHOSPHATASE 2C"/>
    <property type="match status" value="1"/>
</dbReference>
<accession>A0AAW0WZE3</accession>
<dbReference type="InterPro" id="IPR001932">
    <property type="entry name" value="PPM-type_phosphatase-like_dom"/>
</dbReference>
<keyword evidence="8" id="KW-0464">Manganese</keyword>
<dbReference type="GO" id="GO:0046872">
    <property type="term" value="F:metal ion binding"/>
    <property type="evidence" value="ECO:0007669"/>
    <property type="project" value="UniProtKB-KW"/>
</dbReference>
<proteinExistence type="inferred from homology"/>
<feature type="compositionally biased region" description="Basic and acidic residues" evidence="10">
    <location>
        <begin position="254"/>
        <end position="265"/>
    </location>
</feature>
<dbReference type="Gene3D" id="3.60.40.10">
    <property type="entry name" value="PPM-type phosphatase domain"/>
    <property type="match status" value="2"/>
</dbReference>
<organism evidence="12 13">
    <name type="scientific">Cherax quadricarinatus</name>
    <name type="common">Australian red claw crayfish</name>
    <dbReference type="NCBI Taxonomy" id="27406"/>
    <lineage>
        <taxon>Eukaryota</taxon>
        <taxon>Metazoa</taxon>
        <taxon>Ecdysozoa</taxon>
        <taxon>Arthropoda</taxon>
        <taxon>Crustacea</taxon>
        <taxon>Multicrustacea</taxon>
        <taxon>Malacostraca</taxon>
        <taxon>Eumalacostraca</taxon>
        <taxon>Eucarida</taxon>
        <taxon>Decapoda</taxon>
        <taxon>Pleocyemata</taxon>
        <taxon>Astacidea</taxon>
        <taxon>Parastacoidea</taxon>
        <taxon>Parastacidae</taxon>
        <taxon>Cherax</taxon>
    </lineage>
</organism>
<dbReference type="PANTHER" id="PTHR13832:SF803">
    <property type="entry name" value="PROTEIN PHOSPHATASE 1G"/>
    <property type="match status" value="1"/>
</dbReference>
<keyword evidence="4" id="KW-0479">Metal-binding</keyword>
<dbReference type="Pfam" id="PF00481">
    <property type="entry name" value="PP2C"/>
    <property type="match status" value="2"/>
</dbReference>
<evidence type="ECO:0000256" key="6">
    <source>
        <dbReference type="ARBA" id="ARBA00022842"/>
    </source>
</evidence>
<evidence type="ECO:0000256" key="9">
    <source>
        <dbReference type="RuleBase" id="RU003465"/>
    </source>
</evidence>
<feature type="compositionally biased region" description="Basic residues" evidence="10">
    <location>
        <begin position="291"/>
        <end position="300"/>
    </location>
</feature>
<evidence type="ECO:0000256" key="8">
    <source>
        <dbReference type="ARBA" id="ARBA00023211"/>
    </source>
</evidence>
<dbReference type="PROSITE" id="PS51746">
    <property type="entry name" value="PPM_2"/>
    <property type="match status" value="1"/>
</dbReference>
<gene>
    <name evidence="12" type="ORF">OTU49_006945</name>
</gene>
<keyword evidence="13" id="KW-1185">Reference proteome</keyword>
<dbReference type="PROSITE" id="PS01032">
    <property type="entry name" value="PPM_1"/>
    <property type="match status" value="1"/>
</dbReference>
<evidence type="ECO:0000256" key="1">
    <source>
        <dbReference type="ARBA" id="ARBA00001936"/>
    </source>
</evidence>
<protein>
    <recommendedName>
        <fullName evidence="3">protein-serine/threonine phosphatase</fullName>
        <ecNumber evidence="3">3.1.3.16</ecNumber>
    </recommendedName>
</protein>
<dbReference type="GO" id="GO:0004722">
    <property type="term" value="F:protein serine/threonine phosphatase activity"/>
    <property type="evidence" value="ECO:0007669"/>
    <property type="project" value="UniProtKB-EC"/>
</dbReference>
<name>A0AAW0WZE3_CHEQU</name>
<feature type="region of interest" description="Disordered" evidence="10">
    <location>
        <begin position="336"/>
        <end position="387"/>
    </location>
</feature>
<evidence type="ECO:0000256" key="10">
    <source>
        <dbReference type="SAM" id="MobiDB-lite"/>
    </source>
</evidence>
<keyword evidence="7 9" id="KW-0904">Protein phosphatase</keyword>
<evidence type="ECO:0000313" key="13">
    <source>
        <dbReference type="Proteomes" id="UP001445076"/>
    </source>
</evidence>
<comment type="cofactor">
    <cofactor evidence="1">
        <name>Mn(2+)</name>
        <dbReference type="ChEBI" id="CHEBI:29035"/>
    </cofactor>
</comment>
<dbReference type="InterPro" id="IPR000222">
    <property type="entry name" value="PP2C_BS"/>
</dbReference>
<feature type="region of interest" description="Disordered" evidence="10">
    <location>
        <begin position="592"/>
        <end position="612"/>
    </location>
</feature>
<dbReference type="Proteomes" id="UP001445076">
    <property type="component" value="Unassembled WGS sequence"/>
</dbReference>
<feature type="compositionally biased region" description="Acidic residues" evidence="10">
    <location>
        <begin position="119"/>
        <end position="136"/>
    </location>
</feature>
<feature type="domain" description="PPM-type phosphatase" evidence="11">
    <location>
        <begin position="23"/>
        <end position="577"/>
    </location>
</feature>
<feature type="compositionally biased region" description="Basic and acidic residues" evidence="10">
    <location>
        <begin position="602"/>
        <end position="612"/>
    </location>
</feature>
<comment type="similarity">
    <text evidence="2 9">Belongs to the PP2C family.</text>
</comment>
<evidence type="ECO:0000256" key="2">
    <source>
        <dbReference type="ARBA" id="ARBA00006702"/>
    </source>
</evidence>
<comment type="caution">
    <text evidence="12">The sequence shown here is derived from an EMBL/GenBank/DDBJ whole genome shotgun (WGS) entry which is preliminary data.</text>
</comment>
<feature type="region of interest" description="Disordered" evidence="10">
    <location>
        <begin position="117"/>
        <end position="139"/>
    </location>
</feature>
<keyword evidence="5 9" id="KW-0378">Hydrolase</keyword>
<dbReference type="CDD" id="cd00143">
    <property type="entry name" value="PP2Cc"/>
    <property type="match status" value="1"/>
</dbReference>
<dbReference type="EMBL" id="JARKIK010000056">
    <property type="protein sequence ID" value="KAK8732820.1"/>
    <property type="molecule type" value="Genomic_DNA"/>
</dbReference>
<keyword evidence="6" id="KW-0460">Magnesium</keyword>
<dbReference type="AlphaFoldDB" id="A0AAW0WZE3"/>
<sequence>MGAYLSEPVTEKLSSDEDGKWLSYGASSMQGWRVSQEDAHNSILDFDTDTHLFAVYDGHGGHEVAAYTALKLPDFFKDTEAYKSGNISQALTDAFLEFDATLVKADVVTVLKQIAGTKDEDEDEEDNSESESEEVDNLYREATMPLDEVMAKYAENPQLSRCKKEKLKEKGVSPFLKAKSNSVVADGEEPIKFALDDEEPDSSVSQVNEDSSTENTKGNSEGNQNGTKDETAIEVNGEETEHMINGEGGEDNVEETKINGKSDTEEKLEECTIENGNIIVNGDDNQEAGKGKGKSSKGSKGKALLKNSEVLAMKVAKAKEKRREAAIKAAEIYRKIQEGGSEEDLSDEEEEDDDNFEDEGGEEAEEEAEGEESEEEEEEDVEAEDDDDPYTEFAMNMKEEPGFDSGCTACVALIRGTELYVANVGDSRCVVSRDGKAIEMSLDHKPEDDPEAARIIKAGGRVTADGRVNGGLNLSRAIGDHGYKQNKNLSPEEQMISPLPDVRSMTLEPKDSFMIVACDGIWNSLSSQEACDFVSKRLSEDKKLSEICEELFDHCLAPDTHGDGTGCDNMTCIIVKFKDMKVQSCGRWKRTSEQAGNDELAQDGKKLKSDGE</sequence>
<dbReference type="EC" id="3.1.3.16" evidence="3"/>
<evidence type="ECO:0000256" key="5">
    <source>
        <dbReference type="ARBA" id="ARBA00022801"/>
    </source>
</evidence>
<reference evidence="12 13" key="1">
    <citation type="journal article" date="2024" name="BMC Genomics">
        <title>Genome assembly of redclaw crayfish (Cherax quadricarinatus) provides insights into its immune adaptation and hypoxia tolerance.</title>
        <authorList>
            <person name="Liu Z."/>
            <person name="Zheng J."/>
            <person name="Li H."/>
            <person name="Fang K."/>
            <person name="Wang S."/>
            <person name="He J."/>
            <person name="Zhou D."/>
            <person name="Weng S."/>
            <person name="Chi M."/>
            <person name="Gu Z."/>
            <person name="He J."/>
            <person name="Li F."/>
            <person name="Wang M."/>
        </authorList>
    </citation>
    <scope>NUCLEOTIDE SEQUENCE [LARGE SCALE GENOMIC DNA]</scope>
    <source>
        <strain evidence="12">ZL_2023a</strain>
    </source>
</reference>
<evidence type="ECO:0000313" key="12">
    <source>
        <dbReference type="EMBL" id="KAK8732820.1"/>
    </source>
</evidence>
<evidence type="ECO:0000259" key="11">
    <source>
        <dbReference type="PROSITE" id="PS51746"/>
    </source>
</evidence>
<evidence type="ECO:0000256" key="7">
    <source>
        <dbReference type="ARBA" id="ARBA00022912"/>
    </source>
</evidence>